<dbReference type="PANTHER" id="PTHR43684">
    <property type="match status" value="1"/>
</dbReference>
<evidence type="ECO:0000256" key="3">
    <source>
        <dbReference type="ARBA" id="ARBA00023235"/>
    </source>
</evidence>
<reference evidence="4 5" key="1">
    <citation type="journal article" date="2012" name="J. Bacteriol.">
        <title>Genome sequence of an alkane-degrading bacterium, Alcanivorax pacificus type strain W11-5, isolated from deep sea sediment.</title>
        <authorList>
            <person name="Lai Q."/>
            <person name="Shao Z."/>
        </authorList>
    </citation>
    <scope>NUCLEOTIDE SEQUENCE [LARGE SCALE GENOMIC DNA]</scope>
    <source>
        <strain evidence="4 5">W11-5</strain>
    </source>
</reference>
<proteinExistence type="predicted"/>
<keyword evidence="3 4" id="KW-0413">Isomerase</keyword>
<dbReference type="PANTHER" id="PTHR43684:SF1">
    <property type="entry name" value="ENOYL-COA DELTA ISOMERASE 2"/>
    <property type="match status" value="1"/>
</dbReference>
<dbReference type="KEGG" id="apac:S7S_01085"/>
<dbReference type="CDD" id="cd06558">
    <property type="entry name" value="crotonase-like"/>
    <property type="match status" value="1"/>
</dbReference>
<keyword evidence="5" id="KW-1185">Reference proteome</keyword>
<sequence length="261" mass="28389">MGESVACPEIVVSREGGILEISIRRPDRRNALTHPMYDAMTAALAEADADPGVRVALITGTEDCFTAGNDMVEFLQNPPKGNDSPVMRFLDQILMQEKPIVAAVNGPAVGIGTTLLLHCDLVYCARGARLQMPFVSLGLCPEAGASYLLPQIMGHPRAAQLLMLAETFTGEQAVEYGLANAVYDDGEYLQKAREACARLAAQPPASVRMTKAFLRQPQRDAVAKQMRAEGDAFLARLGAPEAREAMMAFMEKRKPDFSRFE</sequence>
<organism evidence="4 5">
    <name type="scientific">Isoalcanivorax pacificus W11-5</name>
    <dbReference type="NCBI Taxonomy" id="391936"/>
    <lineage>
        <taxon>Bacteria</taxon>
        <taxon>Pseudomonadati</taxon>
        <taxon>Pseudomonadota</taxon>
        <taxon>Gammaproteobacteria</taxon>
        <taxon>Oceanospirillales</taxon>
        <taxon>Alcanivoracaceae</taxon>
        <taxon>Isoalcanivorax</taxon>
    </lineage>
</organism>
<keyword evidence="2" id="KW-0576">Peroxisome</keyword>
<evidence type="ECO:0000313" key="4">
    <source>
        <dbReference type="EMBL" id="AJD46641.1"/>
    </source>
</evidence>
<dbReference type="STRING" id="391936.S7S_01085"/>
<evidence type="ECO:0000256" key="1">
    <source>
        <dbReference type="ARBA" id="ARBA00004275"/>
    </source>
</evidence>
<name>A0A0B4XHU5_9GAMM</name>
<dbReference type="EMBL" id="CP004387">
    <property type="protein sequence ID" value="AJD46641.1"/>
    <property type="molecule type" value="Genomic_DNA"/>
</dbReference>
<protein>
    <submittedName>
        <fullName evidence="4">Enoyl-CoA hydratase/isomerase</fullName>
    </submittedName>
</protein>
<dbReference type="OrthoDB" id="9797151at2"/>
<evidence type="ECO:0000256" key="2">
    <source>
        <dbReference type="ARBA" id="ARBA00023140"/>
    </source>
</evidence>
<dbReference type="AlphaFoldDB" id="A0A0B4XHU5"/>
<dbReference type="InterPro" id="IPR001753">
    <property type="entry name" value="Enoyl-CoA_hydra/iso"/>
</dbReference>
<comment type="subcellular location">
    <subcellularLocation>
        <location evidence="1">Peroxisome</location>
    </subcellularLocation>
</comment>
<dbReference type="HOGENOM" id="CLU_009834_7_2_6"/>
<dbReference type="RefSeq" id="WP_008736126.1">
    <property type="nucleotide sequence ID" value="NZ_CP004387.1"/>
</dbReference>
<evidence type="ECO:0000313" key="5">
    <source>
        <dbReference type="Proteomes" id="UP000006764"/>
    </source>
</evidence>
<dbReference type="SUPFAM" id="SSF52096">
    <property type="entry name" value="ClpP/crotonase"/>
    <property type="match status" value="1"/>
</dbReference>
<dbReference type="Gene3D" id="3.90.226.10">
    <property type="entry name" value="2-enoyl-CoA Hydratase, Chain A, domain 1"/>
    <property type="match status" value="1"/>
</dbReference>
<dbReference type="InterPro" id="IPR029045">
    <property type="entry name" value="ClpP/crotonase-like_dom_sf"/>
</dbReference>
<dbReference type="Proteomes" id="UP000006764">
    <property type="component" value="Chromosome"/>
</dbReference>
<dbReference type="InterPro" id="IPR051053">
    <property type="entry name" value="ECH/Chromodomain_protein"/>
</dbReference>
<gene>
    <name evidence="4" type="ORF">S7S_01085</name>
</gene>
<dbReference type="Pfam" id="PF00378">
    <property type="entry name" value="ECH_1"/>
    <property type="match status" value="1"/>
</dbReference>
<accession>A0A0B4XHU5</accession>
<dbReference type="GO" id="GO:0004165">
    <property type="term" value="F:delta(3)-delta(2)-enoyl-CoA isomerase activity"/>
    <property type="evidence" value="ECO:0007669"/>
    <property type="project" value="UniProtKB-ARBA"/>
</dbReference>